<dbReference type="EMBL" id="LFMI01000293">
    <property type="protein sequence ID" value="OTA02207.1"/>
    <property type="molecule type" value="Genomic_DNA"/>
</dbReference>
<organism evidence="1 2">
    <name type="scientific">Trichoderma parareesei</name>
    <name type="common">Filamentous fungus</name>
    <dbReference type="NCBI Taxonomy" id="858221"/>
    <lineage>
        <taxon>Eukaryota</taxon>
        <taxon>Fungi</taxon>
        <taxon>Dikarya</taxon>
        <taxon>Ascomycota</taxon>
        <taxon>Pezizomycotina</taxon>
        <taxon>Sordariomycetes</taxon>
        <taxon>Hypocreomycetidae</taxon>
        <taxon>Hypocreales</taxon>
        <taxon>Hypocreaceae</taxon>
        <taxon>Trichoderma</taxon>
    </lineage>
</organism>
<comment type="caution">
    <text evidence="1">The sequence shown here is derived from an EMBL/GenBank/DDBJ whole genome shotgun (WGS) entry which is preliminary data.</text>
</comment>
<evidence type="ECO:0000313" key="1">
    <source>
        <dbReference type="EMBL" id="OTA02207.1"/>
    </source>
</evidence>
<reference evidence="1 2" key="1">
    <citation type="journal article" date="2015" name="Genome Announc.">
        <title>Genome sequence and annotation of Trichoderma parareesei, the ancestor of the cellulase producer Trichoderma reesei.</title>
        <authorList>
            <person name="Yang D."/>
            <person name="Pomraning K."/>
            <person name="Kopchinskiy A."/>
            <person name="Karimi Aghcheh R."/>
            <person name="Atanasova L."/>
            <person name="Chenthamara K."/>
            <person name="Baker S.E."/>
            <person name="Zhang R."/>
            <person name="Shen Q."/>
            <person name="Freitag M."/>
            <person name="Kubicek C.P."/>
            <person name="Druzhinina I.S."/>
        </authorList>
    </citation>
    <scope>NUCLEOTIDE SEQUENCE [LARGE SCALE GENOMIC DNA]</scope>
    <source>
        <strain evidence="1 2">CBS 125925</strain>
    </source>
</reference>
<dbReference type="Proteomes" id="UP000219286">
    <property type="component" value="Unassembled WGS sequence"/>
</dbReference>
<gene>
    <name evidence="1" type="ORF">A9Z42_0025620</name>
</gene>
<proteinExistence type="predicted"/>
<sequence>MFVICTPFSIPEQLNNIFIPMHSRPLQGRQTKLFILGIYISAFVDEQSCHIQMATLGSSTQRCPAVLVRSVNVRAFIETLLNHLYKAMSSSPADY</sequence>
<keyword evidence="2" id="KW-1185">Reference proteome</keyword>
<protein>
    <submittedName>
        <fullName evidence="1">Uncharacterized protein</fullName>
    </submittedName>
</protein>
<dbReference type="AlphaFoldDB" id="A0A2H2Z1C6"/>
<evidence type="ECO:0000313" key="2">
    <source>
        <dbReference type="Proteomes" id="UP000219286"/>
    </source>
</evidence>
<accession>A0A2H2Z1C6</accession>
<name>A0A2H2Z1C6_TRIPA</name>